<reference evidence="2 3" key="1">
    <citation type="submission" date="2015-11" db="EMBL/GenBank/DDBJ databases">
        <title>Genome-wide analysis reveals the secondary metabolome in Streptomyces kanasensis ZX01.</title>
        <authorList>
            <person name="Zhang G."/>
            <person name="Han L."/>
            <person name="Feng J."/>
            <person name="Zhang X."/>
        </authorList>
    </citation>
    <scope>NUCLEOTIDE SEQUENCE [LARGE SCALE GENOMIC DNA]</scope>
    <source>
        <strain evidence="2 3">ZX01</strain>
    </source>
</reference>
<protein>
    <submittedName>
        <fullName evidence="2">Uncharacterized protein</fullName>
    </submittedName>
</protein>
<dbReference type="EMBL" id="LNSV01000031">
    <property type="protein sequence ID" value="KUH38139.1"/>
    <property type="molecule type" value="Genomic_DNA"/>
</dbReference>
<keyword evidence="1" id="KW-0175">Coiled coil</keyword>
<gene>
    <name evidence="2" type="ORF">ATE80_14330</name>
</gene>
<sequence>MPAARKSAPDVLGAAPLVHRSVLDVPAGTEIIPEVRRVTAQWLHRKFDRAPLETGTHHLNGHTVLTSQALYRLDGAERALRIQLREDKHDATWRVTVAAVSPDSADEPQSVAVTLECFDNGTTALSPARPALVEQLVDVLHPRDGLAHLTTRPHEVTAADVDHLVDVLCDPDRRLPAVVAARPVQPDEVWTRRMRQLLPKCAGDASLHLLTDADAVVAFREAVGEHYRVAPGAVRTYLQDVDPAWAADAPRHRLLSGARLCDPKDTAYRLIARGVHQQALGTQLPARLRTLVFPDDRQRKQGVRRAAQDAARAHATALGKELAALKEEVTVLTELLADADQDLSEARRREDLAERTIQALQVQLHSAAEQLHQEMEDHTVALENVERAQSEARVLRQRLHGQGRHEETVVLDQAAAQPSSFEELWARIQEIAHIRVTADRRTAIALDDHELARTWAAKAWQGLRSLDSYASAQRDGAISGGYYHFCRNAPVAGALIFPVKQVAMSENEATKAMWGEERVFPVPVEVDPSGRMLMEAHLKLGSKGSISPRIYFHDDSRGTTGKVVVGYIGPHLTNRKTS</sequence>
<feature type="coiled-coil region" evidence="1">
    <location>
        <begin position="322"/>
        <end position="388"/>
    </location>
</feature>
<comment type="caution">
    <text evidence="2">The sequence shown here is derived from an EMBL/GenBank/DDBJ whole genome shotgun (WGS) entry which is preliminary data.</text>
</comment>
<evidence type="ECO:0000313" key="3">
    <source>
        <dbReference type="Proteomes" id="UP000054011"/>
    </source>
</evidence>
<accession>A0A100Y5L9</accession>
<name>A0A100Y5L9_9ACTN</name>
<dbReference type="Proteomes" id="UP000054011">
    <property type="component" value="Unassembled WGS sequence"/>
</dbReference>
<dbReference type="AlphaFoldDB" id="A0A100Y5L9"/>
<proteinExistence type="predicted"/>
<evidence type="ECO:0000313" key="2">
    <source>
        <dbReference type="EMBL" id="KUH38139.1"/>
    </source>
</evidence>
<dbReference type="RefSeq" id="WP_058942601.1">
    <property type="nucleotide sequence ID" value="NZ_LNSV01000031.1"/>
</dbReference>
<keyword evidence="3" id="KW-1185">Reference proteome</keyword>
<evidence type="ECO:0000256" key="1">
    <source>
        <dbReference type="SAM" id="Coils"/>
    </source>
</evidence>
<dbReference type="OrthoDB" id="3246562at2"/>
<dbReference type="STRING" id="936756.ATE80_14330"/>
<organism evidence="2 3">
    <name type="scientific">Streptomyces kanasensis</name>
    <dbReference type="NCBI Taxonomy" id="936756"/>
    <lineage>
        <taxon>Bacteria</taxon>
        <taxon>Bacillati</taxon>
        <taxon>Actinomycetota</taxon>
        <taxon>Actinomycetes</taxon>
        <taxon>Kitasatosporales</taxon>
        <taxon>Streptomycetaceae</taxon>
        <taxon>Streptomyces</taxon>
    </lineage>
</organism>